<keyword evidence="3 7" id="KW-1134">Transmembrane beta strand</keyword>
<feature type="region of interest" description="Disordered" evidence="8">
    <location>
        <begin position="176"/>
        <end position="196"/>
    </location>
</feature>
<dbReference type="Pfam" id="PF13620">
    <property type="entry name" value="CarboxypepD_reg"/>
    <property type="match status" value="1"/>
</dbReference>
<evidence type="ECO:0000256" key="2">
    <source>
        <dbReference type="ARBA" id="ARBA00022448"/>
    </source>
</evidence>
<dbReference type="InterPro" id="IPR036942">
    <property type="entry name" value="Beta-barrel_TonB_sf"/>
</dbReference>
<sequence>MLASQKRFRDLSKGVSRVALGVAMSTFIVGAALAQSQTGALRVTVSGDNGAPVANATVTVRSPDSLVTKTGTTDAEGRVRVSGLDPSTNYTVSVASPGYNEFSASNVAVVSGQDRSYGYALVSQGNKVEEIVITGRSLAAVDVTSAVVGTTLTLQTVEALPTGRSYQSYLQLVPGVKPSTSGNPSSRSGVNYSDVGGSTGSSTDNLYFIDGVDVTDPSTGTFGANFNSEIIQEQQVLVGGLPAEYAGGSGLVSRVVTKSGSNQWHGSVNYYLQNDSLVAKDKHQSSGGFKTYDTAFTLGGPIIKDRLWVFGSYQKKHRSDEVLDPNTGSVRRTVENNSKYGFFKATWQITDNDRLTGTFFNDPTTFTGSSDQTVLNNRDRTTKQGGDNYKIDYTHTWDNLQVNGYYFEHKGELTRNAADQSVRDNVGFLSTAGATTAQRQLGGFGSNLETHRNRKEFGGNFEYYLDTNYGSHTVKGGYINSKNIYAEDGSVPGGATYASVAAASSGVTWDQYGGSSLKWTTRSVSSTDNARILSALNANATARAAVDTNGDGTVSVAELNAYKFTSTTGNPYGNVNMYRALRTTSAPYSVDSKGQTLYLQDTWTWDRFTVGAGVRAEKWEHYASDGSKVATFDWELAPRLSVVYDVNGDARSKISAFVGRYYDPIRNNMSDFAGALTGPVDEEQIYIGGQWITFRTRGGATTPDALFSPNTKTPYTDEFQLSYSKTIGSSIGVQATVNHRRTRDIMEDFDLTLYSDPTCTVTKCGPNGYASPGTLFYLPYSYFGYNSKPNSNYVIGTLPEGKRNYTGFELTVTKYKTGNWFGQASYTHNKATGNSNSDSNADYQGDWIALDPRAPNAYGPTPGNIKHQFKAYGSYDFPFGLQASAVFNWNSGALYTPAVNTGGRYFAPMVDTPYNVGGVTDSWYLPGGIGSAKAPSYYTLDARLKYEHEVPGLGGKAEFFLDIFNILNKQSTTDVMKLVAGDGTYDLGEGTNWVAPRRLYLGVRYSF</sequence>
<feature type="chain" id="PRO_5016116108" evidence="9">
    <location>
        <begin position="35"/>
        <end position="1007"/>
    </location>
</feature>
<evidence type="ECO:0000256" key="3">
    <source>
        <dbReference type="ARBA" id="ARBA00022452"/>
    </source>
</evidence>
<feature type="domain" description="TonB-dependent transporter Oar-like beta-barrel" evidence="10">
    <location>
        <begin position="256"/>
        <end position="319"/>
    </location>
</feature>
<comment type="caution">
    <text evidence="11">The sequence shown here is derived from an EMBL/GenBank/DDBJ whole genome shotgun (WGS) entry which is preliminary data.</text>
</comment>
<evidence type="ECO:0000256" key="5">
    <source>
        <dbReference type="ARBA" id="ARBA00023136"/>
    </source>
</evidence>
<dbReference type="InterPro" id="IPR018247">
    <property type="entry name" value="EF_Hand_1_Ca_BS"/>
</dbReference>
<evidence type="ECO:0000313" key="11">
    <source>
        <dbReference type="EMBL" id="PZR32220.1"/>
    </source>
</evidence>
<evidence type="ECO:0000256" key="9">
    <source>
        <dbReference type="SAM" id="SignalP"/>
    </source>
</evidence>
<evidence type="ECO:0000256" key="1">
    <source>
        <dbReference type="ARBA" id="ARBA00004571"/>
    </source>
</evidence>
<evidence type="ECO:0000256" key="4">
    <source>
        <dbReference type="ARBA" id="ARBA00022692"/>
    </source>
</evidence>
<dbReference type="PROSITE" id="PS00018">
    <property type="entry name" value="EF_HAND_1"/>
    <property type="match status" value="1"/>
</dbReference>
<feature type="domain" description="TonB-dependent transporter Oar-like beta-barrel" evidence="10">
    <location>
        <begin position="633"/>
        <end position="894"/>
    </location>
</feature>
<dbReference type="GO" id="GO:0030246">
    <property type="term" value="F:carbohydrate binding"/>
    <property type="evidence" value="ECO:0007669"/>
    <property type="project" value="InterPro"/>
</dbReference>
<organism evidence="11 12">
    <name type="scientific">Caulobacter segnis</name>
    <dbReference type="NCBI Taxonomy" id="88688"/>
    <lineage>
        <taxon>Bacteria</taxon>
        <taxon>Pseudomonadati</taxon>
        <taxon>Pseudomonadota</taxon>
        <taxon>Alphaproteobacteria</taxon>
        <taxon>Caulobacterales</taxon>
        <taxon>Caulobacteraceae</taxon>
        <taxon>Caulobacter</taxon>
    </lineage>
</organism>
<evidence type="ECO:0000259" key="10">
    <source>
        <dbReference type="Pfam" id="PF25183"/>
    </source>
</evidence>
<comment type="subcellular location">
    <subcellularLocation>
        <location evidence="1 7">Cell outer membrane</location>
        <topology evidence="1 7">Multi-pass membrane protein</topology>
    </subcellularLocation>
</comment>
<dbReference type="SUPFAM" id="SSF49452">
    <property type="entry name" value="Starch-binding domain-like"/>
    <property type="match status" value="1"/>
</dbReference>
<dbReference type="GO" id="GO:0009279">
    <property type="term" value="C:cell outer membrane"/>
    <property type="evidence" value="ECO:0007669"/>
    <property type="project" value="UniProtKB-SubCell"/>
</dbReference>
<name>A0A2W5UX21_9CAUL</name>
<keyword evidence="6 7" id="KW-0998">Cell outer membrane</keyword>
<evidence type="ECO:0000256" key="8">
    <source>
        <dbReference type="SAM" id="MobiDB-lite"/>
    </source>
</evidence>
<keyword evidence="4 7" id="KW-0812">Transmembrane</keyword>
<dbReference type="InterPro" id="IPR037066">
    <property type="entry name" value="Plug_dom_sf"/>
</dbReference>
<dbReference type="SUPFAM" id="SSF56935">
    <property type="entry name" value="Porins"/>
    <property type="match status" value="1"/>
</dbReference>
<comment type="similarity">
    <text evidence="7">Belongs to the TonB-dependent receptor family.</text>
</comment>
<reference evidence="11 12" key="1">
    <citation type="submission" date="2017-08" db="EMBL/GenBank/DDBJ databases">
        <title>Infants hospitalized years apart are colonized by the same room-sourced microbial strains.</title>
        <authorList>
            <person name="Brooks B."/>
            <person name="Olm M.R."/>
            <person name="Firek B.A."/>
            <person name="Baker R."/>
            <person name="Thomas B.C."/>
            <person name="Morowitz M.J."/>
            <person name="Banfield J.F."/>
        </authorList>
    </citation>
    <scope>NUCLEOTIDE SEQUENCE [LARGE SCALE GENOMIC DNA]</scope>
    <source>
        <strain evidence="11">S2_003_000_R2_4</strain>
    </source>
</reference>
<evidence type="ECO:0000256" key="7">
    <source>
        <dbReference type="PROSITE-ProRule" id="PRU01360"/>
    </source>
</evidence>
<keyword evidence="5 7" id="KW-0472">Membrane</keyword>
<dbReference type="Gene3D" id="2.60.40.1120">
    <property type="entry name" value="Carboxypeptidase-like, regulatory domain"/>
    <property type="match status" value="1"/>
</dbReference>
<proteinExistence type="inferred from homology"/>
<keyword evidence="9" id="KW-0732">Signal</keyword>
<dbReference type="EMBL" id="QFQZ01000066">
    <property type="protein sequence ID" value="PZR32220.1"/>
    <property type="molecule type" value="Genomic_DNA"/>
</dbReference>
<accession>A0A2W5UX21</accession>
<feature type="signal peptide" evidence="9">
    <location>
        <begin position="1"/>
        <end position="34"/>
    </location>
</feature>
<dbReference type="AlphaFoldDB" id="A0A2W5UX21"/>
<evidence type="ECO:0000256" key="6">
    <source>
        <dbReference type="ARBA" id="ARBA00023237"/>
    </source>
</evidence>
<dbReference type="InterPro" id="IPR057601">
    <property type="entry name" value="Oar-like_b-barrel"/>
</dbReference>
<dbReference type="Gene3D" id="2.40.170.20">
    <property type="entry name" value="TonB-dependent receptor, beta-barrel domain"/>
    <property type="match status" value="1"/>
</dbReference>
<gene>
    <name evidence="11" type="ORF">DI526_17315</name>
</gene>
<keyword evidence="11" id="KW-0675">Receptor</keyword>
<dbReference type="InterPro" id="IPR013784">
    <property type="entry name" value="Carb-bd-like_fold"/>
</dbReference>
<keyword evidence="2 7" id="KW-0813">Transport</keyword>
<dbReference type="Gene3D" id="2.170.130.10">
    <property type="entry name" value="TonB-dependent receptor, plug domain"/>
    <property type="match status" value="1"/>
</dbReference>
<dbReference type="PROSITE" id="PS52016">
    <property type="entry name" value="TONB_DEPENDENT_REC_3"/>
    <property type="match status" value="1"/>
</dbReference>
<dbReference type="InterPro" id="IPR039426">
    <property type="entry name" value="TonB-dep_rcpt-like"/>
</dbReference>
<dbReference type="Pfam" id="PF25183">
    <property type="entry name" value="OMP_b-brl_4"/>
    <property type="match status" value="2"/>
</dbReference>
<evidence type="ECO:0000313" key="12">
    <source>
        <dbReference type="Proteomes" id="UP000249393"/>
    </source>
</evidence>
<feature type="compositionally biased region" description="Polar residues" evidence="8">
    <location>
        <begin position="178"/>
        <end position="191"/>
    </location>
</feature>
<protein>
    <submittedName>
        <fullName evidence="11">TonB-dependent receptor</fullName>
    </submittedName>
</protein>
<dbReference type="Proteomes" id="UP000249393">
    <property type="component" value="Unassembled WGS sequence"/>
</dbReference>